<dbReference type="GO" id="GO:0003724">
    <property type="term" value="F:RNA helicase activity"/>
    <property type="evidence" value="ECO:0007669"/>
    <property type="project" value="UniProtKB-EC"/>
</dbReference>
<evidence type="ECO:0000259" key="8">
    <source>
        <dbReference type="PROSITE" id="PS51192"/>
    </source>
</evidence>
<gene>
    <name evidence="11" type="ORF">A374_00669</name>
</gene>
<dbReference type="GO" id="GO:0005829">
    <property type="term" value="C:cytosol"/>
    <property type="evidence" value="ECO:0007669"/>
    <property type="project" value="TreeGrafter"/>
</dbReference>
<keyword evidence="3" id="KW-0378">Hydrolase</keyword>
<dbReference type="GO" id="GO:0009409">
    <property type="term" value="P:response to cold"/>
    <property type="evidence" value="ECO:0007669"/>
    <property type="project" value="TreeGrafter"/>
</dbReference>
<dbReference type="PANTHER" id="PTHR47963">
    <property type="entry name" value="DEAD-BOX ATP-DEPENDENT RNA HELICASE 47, MITOCHONDRIAL"/>
    <property type="match status" value="1"/>
</dbReference>
<dbReference type="Gene3D" id="3.40.50.300">
    <property type="entry name" value="P-loop containing nucleotide triphosphate hydrolases"/>
    <property type="match status" value="2"/>
</dbReference>
<evidence type="ECO:0000256" key="5">
    <source>
        <dbReference type="ARBA" id="ARBA00022840"/>
    </source>
</evidence>
<keyword evidence="2" id="KW-0547">Nucleotide-binding</keyword>
<dbReference type="PROSITE" id="PS51194">
    <property type="entry name" value="HELICASE_CTER"/>
    <property type="match status" value="1"/>
</dbReference>
<dbReference type="SUPFAM" id="SSF52540">
    <property type="entry name" value="P-loop containing nucleoside triphosphate hydrolases"/>
    <property type="match status" value="1"/>
</dbReference>
<dbReference type="AlphaFoldDB" id="I8ANF6"/>
<feature type="domain" description="Helicase ATP-binding" evidence="8">
    <location>
        <begin position="34"/>
        <end position="205"/>
    </location>
</feature>
<reference evidence="11 12" key="1">
    <citation type="journal article" date="2012" name="J. Bacteriol.">
        <title>Genome of Bacillus macauensis ZFHKF-1, a Long-Chain-Forming Bacterium.</title>
        <authorList>
            <person name="Cai L."/>
            <person name="Zhang T."/>
        </authorList>
    </citation>
    <scope>NUCLEOTIDE SEQUENCE [LARGE SCALE GENOMIC DNA]</scope>
    <source>
        <strain evidence="11 12">ZFHKF-1</strain>
    </source>
</reference>
<dbReference type="GO" id="GO:0005840">
    <property type="term" value="C:ribosome"/>
    <property type="evidence" value="ECO:0007669"/>
    <property type="project" value="TreeGrafter"/>
</dbReference>
<accession>I8ANF6</accession>
<dbReference type="GO" id="GO:0005524">
    <property type="term" value="F:ATP binding"/>
    <property type="evidence" value="ECO:0007669"/>
    <property type="project" value="UniProtKB-KW"/>
</dbReference>
<dbReference type="Proteomes" id="UP000004080">
    <property type="component" value="Unassembled WGS sequence"/>
</dbReference>
<dbReference type="PANTHER" id="PTHR47963:SF8">
    <property type="entry name" value="ATP-DEPENDENT RNA HELICASE DEAD"/>
    <property type="match status" value="1"/>
</dbReference>
<protein>
    <recommendedName>
        <fullName evidence="1">RNA helicase</fullName>
        <ecNumber evidence="1">3.6.4.13</ecNumber>
    </recommendedName>
</protein>
<keyword evidence="12" id="KW-1185">Reference proteome</keyword>
<evidence type="ECO:0000256" key="3">
    <source>
        <dbReference type="ARBA" id="ARBA00022801"/>
    </source>
</evidence>
<comment type="caution">
    <text evidence="11">The sequence shown here is derived from an EMBL/GenBank/DDBJ whole genome shotgun (WGS) entry which is preliminary data.</text>
</comment>
<dbReference type="EMBL" id="AKKV01000006">
    <property type="protein sequence ID" value="EIT87339.1"/>
    <property type="molecule type" value="Genomic_DNA"/>
</dbReference>
<keyword evidence="5" id="KW-0067">ATP-binding</keyword>
<dbReference type="PROSITE" id="PS51195">
    <property type="entry name" value="Q_MOTIF"/>
    <property type="match status" value="1"/>
</dbReference>
<dbReference type="InterPro" id="IPR027417">
    <property type="entry name" value="P-loop_NTPase"/>
</dbReference>
<dbReference type="STRING" id="1196324.A374_00669"/>
<evidence type="ECO:0000256" key="1">
    <source>
        <dbReference type="ARBA" id="ARBA00012552"/>
    </source>
</evidence>
<dbReference type="CDD" id="cd00268">
    <property type="entry name" value="DEADc"/>
    <property type="match status" value="1"/>
</dbReference>
<dbReference type="Pfam" id="PF00271">
    <property type="entry name" value="Helicase_C"/>
    <property type="match status" value="1"/>
</dbReference>
<dbReference type="PROSITE" id="PS51192">
    <property type="entry name" value="HELICASE_ATP_BIND_1"/>
    <property type="match status" value="1"/>
</dbReference>
<keyword evidence="4 11" id="KW-0347">Helicase</keyword>
<dbReference type="InterPro" id="IPR050547">
    <property type="entry name" value="DEAD_box_RNA_helicases"/>
</dbReference>
<feature type="region of interest" description="Disordered" evidence="7">
    <location>
        <begin position="367"/>
        <end position="397"/>
    </location>
</feature>
<dbReference type="InterPro" id="IPR044742">
    <property type="entry name" value="DEAD/DEAH_RhlB"/>
</dbReference>
<evidence type="ECO:0000259" key="9">
    <source>
        <dbReference type="PROSITE" id="PS51194"/>
    </source>
</evidence>
<evidence type="ECO:0000259" key="10">
    <source>
        <dbReference type="PROSITE" id="PS51195"/>
    </source>
</evidence>
<dbReference type="InterPro" id="IPR014001">
    <property type="entry name" value="Helicase_ATP-bd"/>
</dbReference>
<feature type="domain" description="Helicase C-terminal" evidence="9">
    <location>
        <begin position="216"/>
        <end position="381"/>
    </location>
</feature>
<evidence type="ECO:0000256" key="6">
    <source>
        <dbReference type="PROSITE-ProRule" id="PRU00552"/>
    </source>
</evidence>
<dbReference type="RefSeq" id="WP_007200240.1">
    <property type="nucleotide sequence ID" value="NZ_AKKV01000006.1"/>
</dbReference>
<feature type="short sequence motif" description="Q motif" evidence="6">
    <location>
        <begin position="3"/>
        <end position="31"/>
    </location>
</feature>
<feature type="domain" description="DEAD-box RNA helicase Q" evidence="10">
    <location>
        <begin position="3"/>
        <end position="31"/>
    </location>
</feature>
<dbReference type="GO" id="GO:0033592">
    <property type="term" value="F:RNA strand annealing activity"/>
    <property type="evidence" value="ECO:0007669"/>
    <property type="project" value="TreeGrafter"/>
</dbReference>
<dbReference type="EC" id="3.6.4.13" evidence="1"/>
<evidence type="ECO:0000256" key="2">
    <source>
        <dbReference type="ARBA" id="ARBA00022741"/>
    </source>
</evidence>
<evidence type="ECO:0000313" key="11">
    <source>
        <dbReference type="EMBL" id="EIT87339.1"/>
    </source>
</evidence>
<dbReference type="CDD" id="cd18787">
    <property type="entry name" value="SF2_C_DEAD"/>
    <property type="match status" value="1"/>
</dbReference>
<dbReference type="InterPro" id="IPR014014">
    <property type="entry name" value="RNA_helicase_DEAD_Q_motif"/>
</dbReference>
<dbReference type="InterPro" id="IPR011545">
    <property type="entry name" value="DEAD/DEAH_box_helicase_dom"/>
</dbReference>
<dbReference type="InterPro" id="IPR001650">
    <property type="entry name" value="Helicase_C-like"/>
</dbReference>
<evidence type="ECO:0000313" key="12">
    <source>
        <dbReference type="Proteomes" id="UP000004080"/>
    </source>
</evidence>
<name>I8ANF6_9BACL</name>
<organism evidence="11 12">
    <name type="scientific">Fictibacillus macauensis ZFHKF-1</name>
    <dbReference type="NCBI Taxonomy" id="1196324"/>
    <lineage>
        <taxon>Bacteria</taxon>
        <taxon>Bacillati</taxon>
        <taxon>Bacillota</taxon>
        <taxon>Bacilli</taxon>
        <taxon>Bacillales</taxon>
        <taxon>Fictibacillaceae</taxon>
        <taxon>Fictibacillus</taxon>
    </lineage>
</organism>
<dbReference type="GO" id="GO:0016787">
    <property type="term" value="F:hydrolase activity"/>
    <property type="evidence" value="ECO:0007669"/>
    <property type="project" value="UniProtKB-KW"/>
</dbReference>
<dbReference type="SMART" id="SM00490">
    <property type="entry name" value="HELICc"/>
    <property type="match status" value="1"/>
</dbReference>
<feature type="compositionally biased region" description="Basic and acidic residues" evidence="7">
    <location>
        <begin position="373"/>
        <end position="389"/>
    </location>
</feature>
<sequence length="397" mass="45208">MIQSFSDLHVTQEWQDALAQMGIYVPTPIQVEAVPMLLQGSDVIARSQTGTGKTMAFALPLVQRINRENDVIQALVVTPTRELAIQVAAELNKLVAAVPGIHVLSVYGGQDVIAQMHKLDQSVHIVVATPGRLLDHVRRGTIALENVNMLVLDEADQMLHIGFLEDVEHIIDQTSQTRQLMLFSATMPSEIVRLASTYMNNPKEIAIQKEEMTVKKIRQRYIETTDRNKLRDLQRFITIYRPYISIIFCRTQRRVTKLYEALAAAGYRCDELHGGLSQAKREAVMERFRNGEFSFLVATDVAARGLDVDGVTHVINYDLPFDTESYIHRIGRTGRAGNKGLAITFISKRDEQGWNIIQQELQQEIPKQTLQDSPRKKEERVARTHEVSKRRPKRRRY</sequence>
<dbReference type="eggNOG" id="COG0513">
    <property type="taxonomic scope" value="Bacteria"/>
</dbReference>
<evidence type="ECO:0000256" key="7">
    <source>
        <dbReference type="SAM" id="MobiDB-lite"/>
    </source>
</evidence>
<dbReference type="SMART" id="SM00487">
    <property type="entry name" value="DEXDc"/>
    <property type="match status" value="1"/>
</dbReference>
<evidence type="ECO:0000256" key="4">
    <source>
        <dbReference type="ARBA" id="ARBA00022806"/>
    </source>
</evidence>
<dbReference type="Pfam" id="PF00270">
    <property type="entry name" value="DEAD"/>
    <property type="match status" value="1"/>
</dbReference>
<dbReference type="PATRIC" id="fig|1196324.3.peg.131"/>
<proteinExistence type="predicted"/>